<dbReference type="Gene3D" id="1.10.1670.10">
    <property type="entry name" value="Helix-hairpin-Helix base-excision DNA repair enzymes (C-terminal)"/>
    <property type="match status" value="1"/>
</dbReference>
<evidence type="ECO:0000256" key="5">
    <source>
        <dbReference type="ARBA" id="ARBA00022801"/>
    </source>
</evidence>
<dbReference type="Pfam" id="PF00730">
    <property type="entry name" value="HhH-GPD"/>
    <property type="match status" value="1"/>
</dbReference>
<dbReference type="GO" id="GO:0006298">
    <property type="term" value="P:mismatch repair"/>
    <property type="evidence" value="ECO:0007669"/>
    <property type="project" value="TreeGrafter"/>
</dbReference>
<dbReference type="GO" id="GO:0051539">
    <property type="term" value="F:4 iron, 4 sulfur cluster binding"/>
    <property type="evidence" value="ECO:0007669"/>
    <property type="project" value="InterPro"/>
</dbReference>
<dbReference type="InterPro" id="IPR044298">
    <property type="entry name" value="MIG/MutY"/>
</dbReference>
<evidence type="ECO:0000256" key="4">
    <source>
        <dbReference type="ARBA" id="ARBA00022763"/>
    </source>
</evidence>
<dbReference type="CDD" id="cd00056">
    <property type="entry name" value="ENDO3c"/>
    <property type="match status" value="1"/>
</dbReference>
<accession>A0A2A9HFZ2</accession>
<evidence type="ECO:0000313" key="12">
    <source>
        <dbReference type="Proteomes" id="UP000223071"/>
    </source>
</evidence>
<dbReference type="Pfam" id="PF10576">
    <property type="entry name" value="EndIII_4Fe-2S"/>
    <property type="match status" value="1"/>
</dbReference>
<organism evidence="11 12">
    <name type="scientific">Tepidiforma thermophila (strain KCTC 52669 / CGMCC 1.13589 / G233)</name>
    <dbReference type="NCBI Taxonomy" id="2761530"/>
    <lineage>
        <taxon>Bacteria</taxon>
        <taxon>Bacillati</taxon>
        <taxon>Chloroflexota</taxon>
        <taxon>Tepidiformia</taxon>
        <taxon>Tepidiformales</taxon>
        <taxon>Tepidiformaceae</taxon>
        <taxon>Tepidiforma</taxon>
    </lineage>
</organism>
<evidence type="ECO:0000259" key="10">
    <source>
        <dbReference type="SMART" id="SM00478"/>
    </source>
</evidence>
<dbReference type="InterPro" id="IPR003651">
    <property type="entry name" value="Endonuclease3_FeS-loop_motif"/>
</dbReference>
<dbReference type="AlphaFoldDB" id="A0A2A9HFZ2"/>
<dbReference type="SUPFAM" id="SSF48150">
    <property type="entry name" value="DNA-glycosylase"/>
    <property type="match status" value="1"/>
</dbReference>
<keyword evidence="8" id="KW-0234">DNA repair</keyword>
<evidence type="ECO:0000256" key="1">
    <source>
        <dbReference type="ARBA" id="ARBA00001966"/>
    </source>
</evidence>
<evidence type="ECO:0000256" key="7">
    <source>
        <dbReference type="ARBA" id="ARBA00023014"/>
    </source>
</evidence>
<keyword evidence="5" id="KW-0378">Hydrolase</keyword>
<dbReference type="GO" id="GO:0000701">
    <property type="term" value="F:purine-specific mismatch base pair DNA N-glycosylase activity"/>
    <property type="evidence" value="ECO:0007669"/>
    <property type="project" value="TreeGrafter"/>
</dbReference>
<dbReference type="Proteomes" id="UP000223071">
    <property type="component" value="Unassembled WGS sequence"/>
</dbReference>
<dbReference type="GO" id="GO:0046872">
    <property type="term" value="F:metal ion binding"/>
    <property type="evidence" value="ECO:0007669"/>
    <property type="project" value="UniProtKB-KW"/>
</dbReference>
<proteinExistence type="inferred from homology"/>
<dbReference type="GO" id="GO:0006284">
    <property type="term" value="P:base-excision repair"/>
    <property type="evidence" value="ECO:0007669"/>
    <property type="project" value="InterPro"/>
</dbReference>
<reference evidence="11 12" key="1">
    <citation type="submission" date="2017-09" db="EMBL/GenBank/DDBJ databases">
        <title>Sequencing the genomes of two abundant thermophiles in Great Basin hot springs: Thermocrinis jamiesonii and novel Chloroflexi Thermoflexus hugenholtzii.</title>
        <authorList>
            <person name="Hedlund B."/>
        </authorList>
    </citation>
    <scope>NUCLEOTIDE SEQUENCE [LARGE SCALE GENOMIC DNA]</scope>
    <source>
        <strain evidence="11 12">G233</strain>
    </source>
</reference>
<dbReference type="InterPro" id="IPR011257">
    <property type="entry name" value="DNA_glycosylase"/>
</dbReference>
<dbReference type="InterPro" id="IPR003265">
    <property type="entry name" value="HhH-GPD_domain"/>
</dbReference>
<dbReference type="RefSeq" id="WP_098503659.1">
    <property type="nucleotide sequence ID" value="NZ_PDJQ01000001.1"/>
</dbReference>
<dbReference type="InterPro" id="IPR023170">
    <property type="entry name" value="HhH_base_excis_C"/>
</dbReference>
<evidence type="ECO:0000256" key="9">
    <source>
        <dbReference type="ARBA" id="ARBA00023295"/>
    </source>
</evidence>
<dbReference type="SMART" id="SM00478">
    <property type="entry name" value="ENDO3c"/>
    <property type="match status" value="1"/>
</dbReference>
<sequence length="297" mass="31990">MTATSATSDAQAAREALAAWYAANGRHDLPWRQIRDPYAVLVSEVMLQQTQVERVLPYYHAWLERWPTFDALAAAAPADVITAWRGLGYNRRALALRAAARAVVESHAGAFPWEPRELLALPGVGPYTAAALRAFVRDEPVAVLDTNIARVVARFVLGAPSQREIPAHRLRAAAEALLPRTGVRDHNLALMDLGALVCTARNPDCGGCPLALACAWRASGCPPPEASARRPAVRFETTARFARGRLVDRLRSGPADEAELAAILPEPHRPRLAEYLAALEAEGLVAATGGGLWALPV</sequence>
<keyword evidence="12" id="KW-1185">Reference proteome</keyword>
<dbReference type="PANTHER" id="PTHR42944:SF1">
    <property type="entry name" value="ADENINE DNA GLYCOSYLASE"/>
    <property type="match status" value="1"/>
</dbReference>
<keyword evidence="3" id="KW-0479">Metal-binding</keyword>
<evidence type="ECO:0000256" key="6">
    <source>
        <dbReference type="ARBA" id="ARBA00023004"/>
    </source>
</evidence>
<evidence type="ECO:0000256" key="8">
    <source>
        <dbReference type="ARBA" id="ARBA00023204"/>
    </source>
</evidence>
<evidence type="ECO:0000256" key="2">
    <source>
        <dbReference type="ARBA" id="ARBA00008343"/>
    </source>
</evidence>
<feature type="domain" description="HhH-GPD" evidence="10">
    <location>
        <begin position="46"/>
        <end position="196"/>
    </location>
</feature>
<keyword evidence="6" id="KW-0408">Iron</keyword>
<name>A0A2A9HFZ2_TEPT2</name>
<dbReference type="SMART" id="SM00525">
    <property type="entry name" value="FES"/>
    <property type="match status" value="1"/>
</dbReference>
<dbReference type="GO" id="GO:0032357">
    <property type="term" value="F:oxidized purine DNA binding"/>
    <property type="evidence" value="ECO:0007669"/>
    <property type="project" value="TreeGrafter"/>
</dbReference>
<dbReference type="EMBL" id="PDJQ01000001">
    <property type="protein sequence ID" value="PFG74263.1"/>
    <property type="molecule type" value="Genomic_DNA"/>
</dbReference>
<comment type="similarity">
    <text evidence="2">Belongs to the Nth/MutY family.</text>
</comment>
<dbReference type="Gene3D" id="1.10.340.30">
    <property type="entry name" value="Hypothetical protein, domain 2"/>
    <property type="match status" value="1"/>
</dbReference>
<dbReference type="PANTHER" id="PTHR42944">
    <property type="entry name" value="ADENINE DNA GLYCOSYLASE"/>
    <property type="match status" value="1"/>
</dbReference>
<keyword evidence="9" id="KW-0326">Glycosidase</keyword>
<keyword evidence="4" id="KW-0227">DNA damage</keyword>
<comment type="cofactor">
    <cofactor evidence="1">
        <name>[4Fe-4S] cluster</name>
        <dbReference type="ChEBI" id="CHEBI:49883"/>
    </cofactor>
</comment>
<keyword evidence="7" id="KW-0411">Iron-sulfur</keyword>
<protein>
    <submittedName>
        <fullName evidence="11">A/G-specific DNA-adenine glycosylase</fullName>
    </submittedName>
</protein>
<evidence type="ECO:0000256" key="3">
    <source>
        <dbReference type="ARBA" id="ARBA00022723"/>
    </source>
</evidence>
<gene>
    <name evidence="11" type="ORF">A9A59_1478</name>
</gene>
<evidence type="ECO:0000313" key="11">
    <source>
        <dbReference type="EMBL" id="PFG74263.1"/>
    </source>
</evidence>
<dbReference type="GO" id="GO:0035485">
    <property type="term" value="F:adenine/guanine mispair binding"/>
    <property type="evidence" value="ECO:0007669"/>
    <property type="project" value="TreeGrafter"/>
</dbReference>
<comment type="caution">
    <text evidence="11">The sequence shown here is derived from an EMBL/GenBank/DDBJ whole genome shotgun (WGS) entry which is preliminary data.</text>
</comment>
<dbReference type="GO" id="GO:0034039">
    <property type="term" value="F:8-oxo-7,8-dihydroguanine DNA N-glycosylase activity"/>
    <property type="evidence" value="ECO:0007669"/>
    <property type="project" value="TreeGrafter"/>
</dbReference>